<evidence type="ECO:0000313" key="2">
    <source>
        <dbReference type="EMBL" id="KAG5461973.1"/>
    </source>
</evidence>
<protein>
    <submittedName>
        <fullName evidence="2">Uncharacterized protein</fullName>
    </submittedName>
</protein>
<reference evidence="2 3" key="1">
    <citation type="journal article" name="Sci. Rep.">
        <title>Genome-scale phylogenetic analyses confirm Olpidium as the closest living zoosporic fungus to the non-flagellated, terrestrial fungi.</title>
        <authorList>
            <person name="Chang Y."/>
            <person name="Rochon D."/>
            <person name="Sekimoto S."/>
            <person name="Wang Y."/>
            <person name="Chovatia M."/>
            <person name="Sandor L."/>
            <person name="Salamov A."/>
            <person name="Grigoriev I.V."/>
            <person name="Stajich J.E."/>
            <person name="Spatafora J.W."/>
        </authorList>
    </citation>
    <scope>NUCLEOTIDE SEQUENCE [LARGE SCALE GENOMIC DNA]</scope>
    <source>
        <strain evidence="2">S191</strain>
    </source>
</reference>
<evidence type="ECO:0000256" key="1">
    <source>
        <dbReference type="SAM" id="MobiDB-lite"/>
    </source>
</evidence>
<dbReference type="AlphaFoldDB" id="A0A8H7ZZQ9"/>
<gene>
    <name evidence="2" type="ORF">BJ554DRAFT_5754</name>
</gene>
<feature type="compositionally biased region" description="Basic and acidic residues" evidence="1">
    <location>
        <begin position="67"/>
        <end position="76"/>
    </location>
</feature>
<comment type="caution">
    <text evidence="2">The sequence shown here is derived from an EMBL/GenBank/DDBJ whole genome shotgun (WGS) entry which is preliminary data.</text>
</comment>
<sequence length="109" mass="11232">MRVAGDPARRAVRRGRRRGLVAGRPPLHPADRRGSVCRSGASRPGPTPGAQGPRQRERRRPPGLDVGKGRGQEAGRRPSVQAPVVGPRGSTAGASAQAPGLPGGGRLTN</sequence>
<feature type="region of interest" description="Disordered" evidence="1">
    <location>
        <begin position="1"/>
        <end position="109"/>
    </location>
</feature>
<accession>A0A8H7ZZQ9</accession>
<name>A0A8H7ZZQ9_9FUNG</name>
<organism evidence="2 3">
    <name type="scientific">Olpidium bornovanus</name>
    <dbReference type="NCBI Taxonomy" id="278681"/>
    <lineage>
        <taxon>Eukaryota</taxon>
        <taxon>Fungi</taxon>
        <taxon>Fungi incertae sedis</taxon>
        <taxon>Olpidiomycota</taxon>
        <taxon>Olpidiomycotina</taxon>
        <taxon>Olpidiomycetes</taxon>
        <taxon>Olpidiales</taxon>
        <taxon>Olpidiaceae</taxon>
        <taxon>Olpidium</taxon>
    </lineage>
</organism>
<dbReference type="EMBL" id="JAEFCI010002829">
    <property type="protein sequence ID" value="KAG5461973.1"/>
    <property type="molecule type" value="Genomic_DNA"/>
</dbReference>
<keyword evidence="3" id="KW-1185">Reference proteome</keyword>
<dbReference type="Proteomes" id="UP000673691">
    <property type="component" value="Unassembled WGS sequence"/>
</dbReference>
<proteinExistence type="predicted"/>
<feature type="compositionally biased region" description="Basic residues" evidence="1">
    <location>
        <begin position="10"/>
        <end position="19"/>
    </location>
</feature>
<evidence type="ECO:0000313" key="3">
    <source>
        <dbReference type="Proteomes" id="UP000673691"/>
    </source>
</evidence>